<evidence type="ECO:0008006" key="3">
    <source>
        <dbReference type="Google" id="ProtNLM"/>
    </source>
</evidence>
<proteinExistence type="predicted"/>
<dbReference type="EMBL" id="JABFAF010000005">
    <property type="protein sequence ID" value="MBA0855376.1"/>
    <property type="molecule type" value="Genomic_DNA"/>
</dbReference>
<organism evidence="1 2">
    <name type="scientific">Gossypium schwendimanii</name>
    <name type="common">Cotton</name>
    <dbReference type="NCBI Taxonomy" id="34291"/>
    <lineage>
        <taxon>Eukaryota</taxon>
        <taxon>Viridiplantae</taxon>
        <taxon>Streptophyta</taxon>
        <taxon>Embryophyta</taxon>
        <taxon>Tracheophyta</taxon>
        <taxon>Spermatophyta</taxon>
        <taxon>Magnoliopsida</taxon>
        <taxon>eudicotyledons</taxon>
        <taxon>Gunneridae</taxon>
        <taxon>Pentapetalae</taxon>
        <taxon>rosids</taxon>
        <taxon>malvids</taxon>
        <taxon>Malvales</taxon>
        <taxon>Malvaceae</taxon>
        <taxon>Malvoideae</taxon>
        <taxon>Gossypium</taxon>
    </lineage>
</organism>
<sequence>MDREPPPCGWMKFNVAGVSLDERAGCGGVLRDEKGVVSALFQVQLPLIIELDLNTVLNWLKYRNIRPWSLRKLFAEIEDGCRHIAEIQFAITNQKKSRMAETLAKAGMSRKNFFKAAW</sequence>
<evidence type="ECO:0000313" key="1">
    <source>
        <dbReference type="EMBL" id="MBA0855376.1"/>
    </source>
</evidence>
<dbReference type="OrthoDB" id="987622at2759"/>
<name>A0A7J9L9Y7_GOSSC</name>
<dbReference type="Proteomes" id="UP000593576">
    <property type="component" value="Unassembled WGS sequence"/>
</dbReference>
<dbReference type="PANTHER" id="PTHR33033">
    <property type="entry name" value="POLYNUCLEOTIDYL TRANSFERASE, RIBONUCLEASE H-LIKE SUPERFAMILY PROTEIN-RELATED"/>
    <property type="match status" value="1"/>
</dbReference>
<dbReference type="PANTHER" id="PTHR33033:SF83">
    <property type="entry name" value="REVERSE TRANSCRIPTASE-LIKE PROTEIN"/>
    <property type="match status" value="1"/>
</dbReference>
<reference evidence="1 2" key="1">
    <citation type="journal article" date="2019" name="Genome Biol. Evol.">
        <title>Insights into the evolution of the New World diploid cottons (Gossypium, subgenus Houzingenia) based on genome sequencing.</title>
        <authorList>
            <person name="Grover C.E."/>
            <person name="Arick M.A. 2nd"/>
            <person name="Thrash A."/>
            <person name="Conover J.L."/>
            <person name="Sanders W.S."/>
            <person name="Peterson D.G."/>
            <person name="Frelichowski J.E."/>
            <person name="Scheffler J.A."/>
            <person name="Scheffler B.E."/>
            <person name="Wendel J.F."/>
        </authorList>
    </citation>
    <scope>NUCLEOTIDE SEQUENCE [LARGE SCALE GENOMIC DNA]</scope>
    <source>
        <strain evidence="1">1</strain>
        <tissue evidence="1">Leaf</tissue>
    </source>
</reference>
<dbReference type="AlphaFoldDB" id="A0A7J9L9Y7"/>
<accession>A0A7J9L9Y7</accession>
<comment type="caution">
    <text evidence="1">The sequence shown here is derived from an EMBL/GenBank/DDBJ whole genome shotgun (WGS) entry which is preliminary data.</text>
</comment>
<evidence type="ECO:0000313" key="2">
    <source>
        <dbReference type="Proteomes" id="UP000593576"/>
    </source>
</evidence>
<keyword evidence="2" id="KW-1185">Reference proteome</keyword>
<gene>
    <name evidence="1" type="ORF">Goshw_012742</name>
</gene>
<protein>
    <recommendedName>
        <fullName evidence="3">RNase H type-1 domain-containing protein</fullName>
    </recommendedName>
</protein>